<dbReference type="PANTHER" id="PTHR33824:SF7">
    <property type="entry name" value="POLYKETIDE CYCLASE_DEHYDRASE AND LIPID TRANSPORT SUPERFAMILY PROTEIN"/>
    <property type="match status" value="1"/>
</dbReference>
<dbReference type="AlphaFoldDB" id="A0A6J4VBW5"/>
<dbReference type="Gene3D" id="3.30.530.20">
    <property type="match status" value="1"/>
</dbReference>
<dbReference type="Pfam" id="PF03364">
    <property type="entry name" value="Polyketide_cyc"/>
    <property type="match status" value="1"/>
</dbReference>
<dbReference type="InterPro" id="IPR023393">
    <property type="entry name" value="START-like_dom_sf"/>
</dbReference>
<organism evidence="2">
    <name type="scientific">uncultured Truepera sp</name>
    <dbReference type="NCBI Taxonomy" id="543023"/>
    <lineage>
        <taxon>Bacteria</taxon>
        <taxon>Thermotogati</taxon>
        <taxon>Deinococcota</taxon>
        <taxon>Deinococci</taxon>
        <taxon>Trueperales</taxon>
        <taxon>Trueperaceae</taxon>
        <taxon>Truepera</taxon>
        <taxon>environmental samples</taxon>
    </lineage>
</organism>
<dbReference type="CDD" id="cd07817">
    <property type="entry name" value="SRPBCC_8"/>
    <property type="match status" value="1"/>
</dbReference>
<evidence type="ECO:0000259" key="1">
    <source>
        <dbReference type="Pfam" id="PF03364"/>
    </source>
</evidence>
<dbReference type="EMBL" id="CADCWP010000164">
    <property type="protein sequence ID" value="CAA9574526.1"/>
    <property type="molecule type" value="Genomic_DNA"/>
</dbReference>
<feature type="domain" description="Coenzyme Q-binding protein COQ10 START" evidence="1">
    <location>
        <begin position="77"/>
        <end position="197"/>
    </location>
</feature>
<dbReference type="PANTHER" id="PTHR33824">
    <property type="entry name" value="POLYKETIDE CYCLASE/DEHYDRASE AND LIPID TRANSPORT SUPERFAMILY PROTEIN"/>
    <property type="match status" value="1"/>
</dbReference>
<dbReference type="InterPro" id="IPR047137">
    <property type="entry name" value="ORF3"/>
</dbReference>
<gene>
    <name evidence="2" type="ORF">AVDCRST_MAG86-2121</name>
</gene>
<protein>
    <recommendedName>
        <fullName evidence="1">Coenzyme Q-binding protein COQ10 START domain-containing protein</fullName>
    </recommendedName>
</protein>
<sequence length="227" mass="25278">MSHTPQHRQSYSTTQGDGEDTNWTYVVTGALLVAAGSYLIFRGVNQEDSSSAQYDAYAPYRKQGKGIQVRESIVVDKPDADLYRYWRRLENLPRIMSHLESVTEMGKRSHWKAKGPLNMNPEWDAVITDERENETISWRSLEDAQVPNEGTVRFSKRGDSSTEIIVSLTYHPPLGPVGAAVAKLFGEEPTQQIKDDLQNFKQAVESGTLSLSGSYGGFSDDLGSSNL</sequence>
<proteinExistence type="predicted"/>
<dbReference type="InterPro" id="IPR005031">
    <property type="entry name" value="COQ10_START"/>
</dbReference>
<name>A0A6J4VBW5_9DEIN</name>
<evidence type="ECO:0000313" key="2">
    <source>
        <dbReference type="EMBL" id="CAA9574526.1"/>
    </source>
</evidence>
<dbReference type="SUPFAM" id="SSF55961">
    <property type="entry name" value="Bet v1-like"/>
    <property type="match status" value="1"/>
</dbReference>
<reference evidence="2" key="1">
    <citation type="submission" date="2020-02" db="EMBL/GenBank/DDBJ databases">
        <authorList>
            <person name="Meier V. D."/>
        </authorList>
    </citation>
    <scope>NUCLEOTIDE SEQUENCE</scope>
    <source>
        <strain evidence="2">AVDCRST_MAG86</strain>
    </source>
</reference>
<accession>A0A6J4VBW5</accession>